<dbReference type="EMBL" id="HBUE01107977">
    <property type="protein sequence ID" value="CAG6487763.1"/>
    <property type="molecule type" value="Transcribed_RNA"/>
</dbReference>
<dbReference type="EMBL" id="HBUE01338478">
    <property type="protein sequence ID" value="CAG6597385.1"/>
    <property type="molecule type" value="Transcribed_RNA"/>
</dbReference>
<evidence type="ECO:0000256" key="1">
    <source>
        <dbReference type="SAM" id="MobiDB-lite"/>
    </source>
</evidence>
<name>A0A8D8CC79_CULPI</name>
<accession>A0A8D8CC79</accession>
<organism evidence="2">
    <name type="scientific">Culex pipiens</name>
    <name type="common">House mosquito</name>
    <dbReference type="NCBI Taxonomy" id="7175"/>
    <lineage>
        <taxon>Eukaryota</taxon>
        <taxon>Metazoa</taxon>
        <taxon>Ecdysozoa</taxon>
        <taxon>Arthropoda</taxon>
        <taxon>Hexapoda</taxon>
        <taxon>Insecta</taxon>
        <taxon>Pterygota</taxon>
        <taxon>Neoptera</taxon>
        <taxon>Endopterygota</taxon>
        <taxon>Diptera</taxon>
        <taxon>Nematocera</taxon>
        <taxon>Culicoidea</taxon>
        <taxon>Culicidae</taxon>
        <taxon>Culicinae</taxon>
        <taxon>Culicini</taxon>
        <taxon>Culex</taxon>
        <taxon>Culex</taxon>
    </lineage>
</organism>
<feature type="region of interest" description="Disordered" evidence="1">
    <location>
        <begin position="1"/>
        <end position="58"/>
    </location>
</feature>
<feature type="compositionally biased region" description="Polar residues" evidence="1">
    <location>
        <begin position="1"/>
        <end position="15"/>
    </location>
</feature>
<reference evidence="2" key="1">
    <citation type="submission" date="2021-05" db="EMBL/GenBank/DDBJ databases">
        <authorList>
            <person name="Alioto T."/>
            <person name="Alioto T."/>
            <person name="Gomez Garrido J."/>
        </authorList>
    </citation>
    <scope>NUCLEOTIDE SEQUENCE</scope>
</reference>
<dbReference type="AlphaFoldDB" id="A0A8D8CC79"/>
<protein>
    <submittedName>
        <fullName evidence="2">(northern house mosquito) hypothetical protein</fullName>
    </submittedName>
</protein>
<proteinExistence type="predicted"/>
<evidence type="ECO:0000313" key="2">
    <source>
        <dbReference type="EMBL" id="CAG6487761.1"/>
    </source>
</evidence>
<dbReference type="EMBL" id="HBUE01231676">
    <property type="protein sequence ID" value="CAG6545246.1"/>
    <property type="molecule type" value="Transcribed_RNA"/>
</dbReference>
<sequence length="115" mass="12459">MSFQSTCPTSRNSPWKSRWPPCRTAESRPVATRTRGPPTGGCAGKASTTSAARRAVPTPNLRATASEVLTQTLGFYGGRLPGYLRRHRATRRGQQICVCSILLQLFSPVGEKNLG</sequence>
<dbReference type="EMBL" id="HBUE01107976">
    <property type="protein sequence ID" value="CAG6487761.1"/>
    <property type="molecule type" value="Transcribed_RNA"/>
</dbReference>